<keyword evidence="3" id="KW-1185">Reference proteome</keyword>
<accession>A0A0U1LUV5</accession>
<sequence length="327" mass="37649">MAERNQTTHLYSLPNELRLMTSFIQLLVQILTPFTTQTLLPLTSISHRFHAIVLRILHYRLLLAASLKEYKLILECYHPSSRLTDPHSFCTYLGTPGLSDEYEGKGSLYEDCETAERLGRLSAVYSRFRPEPSGEQSSRWPRNFLEPPSAREDEDAQESNGNTQRGETTDTQQFFKKQISLDEFEGFSQLCTMVNLVKLAPNSTRLISAINVEEGIIRVWRHWLKEHAGRKHGDISQETSKDDDGVLWVDNRENVGLKLRVKEKKWNRQAPVLIHEDEEMAVTYEVEIEEIRIRTTRLLLTVEQSLAEQQNYSKAIIIGPVHVATII</sequence>
<evidence type="ECO:0000313" key="3">
    <source>
        <dbReference type="Proteomes" id="UP000054383"/>
    </source>
</evidence>
<dbReference type="AlphaFoldDB" id="A0A0U1LUV5"/>
<evidence type="ECO:0000256" key="1">
    <source>
        <dbReference type="SAM" id="MobiDB-lite"/>
    </source>
</evidence>
<proteinExistence type="predicted"/>
<dbReference type="OrthoDB" id="9981546at2759"/>
<reference evidence="2 3" key="1">
    <citation type="submission" date="2015-04" db="EMBL/GenBank/DDBJ databases">
        <authorList>
            <person name="Syromyatnikov M.Y."/>
            <person name="Popov V.N."/>
        </authorList>
    </citation>
    <scope>NUCLEOTIDE SEQUENCE [LARGE SCALE GENOMIC DNA]</scope>
    <source>
        <strain evidence="2">WF-38-12</strain>
    </source>
</reference>
<dbReference type="Proteomes" id="UP000054383">
    <property type="component" value="Unassembled WGS sequence"/>
</dbReference>
<feature type="compositionally biased region" description="Polar residues" evidence="1">
    <location>
        <begin position="158"/>
        <end position="170"/>
    </location>
</feature>
<gene>
    <name evidence="2" type="ORF">PISL3812_03894</name>
</gene>
<evidence type="ECO:0000313" key="2">
    <source>
        <dbReference type="EMBL" id="CRG86882.1"/>
    </source>
</evidence>
<name>A0A0U1LUV5_TALIS</name>
<organism evidence="2 3">
    <name type="scientific">Talaromyces islandicus</name>
    <name type="common">Penicillium islandicum</name>
    <dbReference type="NCBI Taxonomy" id="28573"/>
    <lineage>
        <taxon>Eukaryota</taxon>
        <taxon>Fungi</taxon>
        <taxon>Dikarya</taxon>
        <taxon>Ascomycota</taxon>
        <taxon>Pezizomycotina</taxon>
        <taxon>Eurotiomycetes</taxon>
        <taxon>Eurotiomycetidae</taxon>
        <taxon>Eurotiales</taxon>
        <taxon>Trichocomaceae</taxon>
        <taxon>Talaromyces</taxon>
        <taxon>Talaromyces sect. Islandici</taxon>
    </lineage>
</organism>
<protein>
    <submittedName>
        <fullName evidence="2">Uncharacterized protein</fullName>
    </submittedName>
</protein>
<dbReference type="OMA" id="LECFHPS"/>
<dbReference type="EMBL" id="CVMT01000003">
    <property type="protein sequence ID" value="CRG86882.1"/>
    <property type="molecule type" value="Genomic_DNA"/>
</dbReference>
<feature type="region of interest" description="Disordered" evidence="1">
    <location>
        <begin position="129"/>
        <end position="170"/>
    </location>
</feature>